<dbReference type="GO" id="GO:0005770">
    <property type="term" value="C:late endosome"/>
    <property type="evidence" value="ECO:0007669"/>
    <property type="project" value="UniProtKB-SubCell"/>
</dbReference>
<dbReference type="EMBL" id="JAWDGP010002543">
    <property type="protein sequence ID" value="KAK3782055.1"/>
    <property type="molecule type" value="Genomic_DNA"/>
</dbReference>
<dbReference type="PROSITE" id="PS50330">
    <property type="entry name" value="UIM"/>
    <property type="match status" value="3"/>
</dbReference>
<dbReference type="AlphaFoldDB" id="A0AAE1DTS5"/>
<dbReference type="Pfam" id="PF02809">
    <property type="entry name" value="UIM"/>
    <property type="match status" value="3"/>
</dbReference>
<keyword evidence="13" id="KW-1185">Reference proteome</keyword>
<evidence type="ECO:0000313" key="13">
    <source>
        <dbReference type="Proteomes" id="UP001283361"/>
    </source>
</evidence>
<accession>A0AAE1DTS5</accession>
<dbReference type="InterPro" id="IPR021832">
    <property type="entry name" value="ANKRD13"/>
</dbReference>
<dbReference type="Pfam" id="PF12796">
    <property type="entry name" value="Ank_2"/>
    <property type="match status" value="1"/>
</dbReference>
<dbReference type="PROSITE" id="PS50088">
    <property type="entry name" value="ANK_REPEAT"/>
    <property type="match status" value="1"/>
</dbReference>
<evidence type="ECO:0000259" key="11">
    <source>
        <dbReference type="Pfam" id="PF11904"/>
    </source>
</evidence>
<evidence type="ECO:0000256" key="2">
    <source>
        <dbReference type="ARBA" id="ARBA00004603"/>
    </source>
</evidence>
<evidence type="ECO:0000256" key="10">
    <source>
        <dbReference type="SAM" id="MobiDB-lite"/>
    </source>
</evidence>
<keyword evidence="5" id="KW-0967">Endosome</keyword>
<dbReference type="GO" id="GO:0002091">
    <property type="term" value="P:negative regulation of receptor internalization"/>
    <property type="evidence" value="ECO:0007669"/>
    <property type="project" value="UniProtKB-ARBA"/>
</dbReference>
<dbReference type="PANTHER" id="PTHR12447">
    <property type="entry name" value="ANKYRIN REPEAT DOMAIN-CONTAINING PROTEIN 13"/>
    <property type="match status" value="1"/>
</dbReference>
<evidence type="ECO:0000256" key="1">
    <source>
        <dbReference type="ARBA" id="ARBA00004236"/>
    </source>
</evidence>
<evidence type="ECO:0000256" key="3">
    <source>
        <dbReference type="ARBA" id="ARBA00022475"/>
    </source>
</evidence>
<dbReference type="InterPro" id="IPR055285">
    <property type="entry name" value="ANKRD13_C"/>
</dbReference>
<dbReference type="InterPro" id="IPR036770">
    <property type="entry name" value="Ankyrin_rpt-contain_sf"/>
</dbReference>
<dbReference type="Pfam" id="PF11904">
    <property type="entry name" value="ANKRD13_C"/>
    <property type="match status" value="1"/>
</dbReference>
<dbReference type="Gene3D" id="1.25.40.20">
    <property type="entry name" value="Ankyrin repeat-containing domain"/>
    <property type="match status" value="1"/>
</dbReference>
<comment type="function">
    <text evidence="7">Ubiquitin-binding protein that specifically recognizes and binds 'Lys-63'-linked ubiquitin. Does not bind 'Lys-48'-linked ubiquitin. Positively regulates the internalization of ligand-activated EGFR by binding to the Ub moiety of ubiquitinated EGFR at the cell membrane.</text>
</comment>
<organism evidence="12 13">
    <name type="scientific">Elysia crispata</name>
    <name type="common">lettuce slug</name>
    <dbReference type="NCBI Taxonomy" id="231223"/>
    <lineage>
        <taxon>Eukaryota</taxon>
        <taxon>Metazoa</taxon>
        <taxon>Spiralia</taxon>
        <taxon>Lophotrochozoa</taxon>
        <taxon>Mollusca</taxon>
        <taxon>Gastropoda</taxon>
        <taxon>Heterobranchia</taxon>
        <taxon>Euthyneura</taxon>
        <taxon>Panpulmonata</taxon>
        <taxon>Sacoglossa</taxon>
        <taxon>Placobranchoidea</taxon>
        <taxon>Plakobranchidae</taxon>
        <taxon>Elysia</taxon>
    </lineage>
</organism>
<dbReference type="GO" id="GO:0005886">
    <property type="term" value="C:plasma membrane"/>
    <property type="evidence" value="ECO:0007669"/>
    <property type="project" value="UniProtKB-SubCell"/>
</dbReference>
<evidence type="ECO:0000256" key="5">
    <source>
        <dbReference type="ARBA" id="ARBA00022753"/>
    </source>
</evidence>
<name>A0AAE1DTS5_9GAST</name>
<evidence type="ECO:0000256" key="9">
    <source>
        <dbReference type="SAM" id="Coils"/>
    </source>
</evidence>
<keyword evidence="6" id="KW-0472">Membrane</keyword>
<feature type="repeat" description="ANK" evidence="8">
    <location>
        <begin position="41"/>
        <end position="73"/>
    </location>
</feature>
<keyword evidence="8" id="KW-0040">ANK repeat</keyword>
<dbReference type="PANTHER" id="PTHR12447:SF31">
    <property type="entry name" value="LD31969P"/>
    <property type="match status" value="1"/>
</dbReference>
<dbReference type="FunFam" id="1.25.40.20:FF:000057">
    <property type="entry name" value="Ankyrin repeat domain-containing protein 13B"/>
    <property type="match status" value="1"/>
</dbReference>
<feature type="compositionally biased region" description="Polar residues" evidence="10">
    <location>
        <begin position="546"/>
        <end position="556"/>
    </location>
</feature>
<evidence type="ECO:0000256" key="4">
    <source>
        <dbReference type="ARBA" id="ARBA00022737"/>
    </source>
</evidence>
<comment type="caution">
    <text evidence="12">The sequence shown here is derived from an EMBL/GenBank/DDBJ whole genome shotgun (WGS) entry which is preliminary data.</text>
</comment>
<dbReference type="PROSITE" id="PS50297">
    <property type="entry name" value="ANK_REP_REGION"/>
    <property type="match status" value="1"/>
</dbReference>
<dbReference type="InterPro" id="IPR003903">
    <property type="entry name" value="UIM_dom"/>
</dbReference>
<dbReference type="SMART" id="SM00726">
    <property type="entry name" value="UIM"/>
    <property type="match status" value="3"/>
</dbReference>
<comment type="subcellular location">
    <subcellularLocation>
        <location evidence="1">Cell membrane</location>
    </subcellularLocation>
    <subcellularLocation>
        <location evidence="2">Late endosome</location>
    </subcellularLocation>
</comment>
<feature type="region of interest" description="Disordered" evidence="10">
    <location>
        <begin position="539"/>
        <end position="567"/>
    </location>
</feature>
<proteinExistence type="predicted"/>
<dbReference type="SMART" id="SM00248">
    <property type="entry name" value="ANK"/>
    <property type="match status" value="2"/>
</dbReference>
<dbReference type="Pfam" id="PF23625">
    <property type="entry name" value="UIM_2"/>
    <property type="match status" value="1"/>
</dbReference>
<gene>
    <name evidence="12" type="ORF">RRG08_024555</name>
</gene>
<sequence>MATKSMKEEFPLHWLVWHNLFRELDAELEKEKSDIEKVDPRGRTPLHLSVSLGHLESARVLLRYGANANAENKGYWSVLHEAVCSGDPEIVQLVLQHRDFQRYSKRTVGVPDLLKKLEESPDFYVEMKWEFTSWVPLISRMCPSDTYKVWKKGSSVRIDTTLLGFDNLTWQRGSRSYIFKVTGDNTASIMEVDHDLHEVYQETIRVMPMSADPSVMRPSEEAVVARLTSPACTTYVDTNRISFERSKSGIWGWRSDKVESVNSYDCKVFTANNVELVTKTRTEHLTGKDKLKAKKSSSKTPLESFLGSAEETISNTTNSSSLEGLSTVTSYNPGNITPEEYFSDIVNLEDKDIGRPKEQTTKVQKFKASLWLCEGYPLSLQEQVIPIIDLMAQSNAHFAKLRDFITLQLPAGFPIKIEIPLFHVLNARITFGNIQASEEKAQYVTTVKSEDEVTCCIDEDCFVPPENYGRLGGEGHHERLRDEDDELLQFAIQQSLVESGTENDQVTFYEALNKGKEGSGLVEDEDKMLQRAIAASLGNGEEAAASETSVAPSSRPAQPLPIPKDDDLQMVLELSRQEQEEEEKRRKQEEEELQKILELSLLEK</sequence>
<protein>
    <recommendedName>
        <fullName evidence="11">Ankyrin repeat domain-containing protein</fullName>
    </recommendedName>
</protein>
<evidence type="ECO:0000256" key="8">
    <source>
        <dbReference type="PROSITE-ProRule" id="PRU00023"/>
    </source>
</evidence>
<evidence type="ECO:0000313" key="12">
    <source>
        <dbReference type="EMBL" id="KAK3782055.1"/>
    </source>
</evidence>
<keyword evidence="9" id="KW-0175">Coiled coil</keyword>
<feature type="domain" description="Ankyrin repeat" evidence="11">
    <location>
        <begin position="157"/>
        <end position="468"/>
    </location>
</feature>
<feature type="coiled-coil region" evidence="9">
    <location>
        <begin position="571"/>
        <end position="599"/>
    </location>
</feature>
<evidence type="ECO:0000256" key="6">
    <source>
        <dbReference type="ARBA" id="ARBA00023136"/>
    </source>
</evidence>
<keyword evidence="4" id="KW-0677">Repeat</keyword>
<keyword evidence="3" id="KW-1003">Cell membrane</keyword>
<dbReference type="Gene3D" id="6.10.140.100">
    <property type="match status" value="1"/>
</dbReference>
<dbReference type="SUPFAM" id="SSF48403">
    <property type="entry name" value="Ankyrin repeat"/>
    <property type="match status" value="1"/>
</dbReference>
<reference evidence="12" key="1">
    <citation type="journal article" date="2023" name="G3 (Bethesda)">
        <title>A reference genome for the long-term kleptoplast-retaining sea slug Elysia crispata morphotype clarki.</title>
        <authorList>
            <person name="Eastman K.E."/>
            <person name="Pendleton A.L."/>
            <person name="Shaikh M.A."/>
            <person name="Suttiyut T."/>
            <person name="Ogas R."/>
            <person name="Tomko P."/>
            <person name="Gavelis G."/>
            <person name="Widhalm J.R."/>
            <person name="Wisecaver J.H."/>
        </authorList>
    </citation>
    <scope>NUCLEOTIDE SEQUENCE</scope>
    <source>
        <strain evidence="12">ECLA1</strain>
    </source>
</reference>
<dbReference type="InterPro" id="IPR002110">
    <property type="entry name" value="Ankyrin_rpt"/>
</dbReference>
<evidence type="ECO:0000256" key="7">
    <source>
        <dbReference type="ARBA" id="ARBA00024956"/>
    </source>
</evidence>
<dbReference type="Proteomes" id="UP001283361">
    <property type="component" value="Unassembled WGS sequence"/>
</dbReference>
<dbReference type="GO" id="GO:0140036">
    <property type="term" value="F:ubiquitin-modified protein reader activity"/>
    <property type="evidence" value="ECO:0007669"/>
    <property type="project" value="UniProtKB-ARBA"/>
</dbReference>